<dbReference type="Proteomes" id="UP000789706">
    <property type="component" value="Unassembled WGS sequence"/>
</dbReference>
<reference evidence="1" key="1">
    <citation type="submission" date="2021-06" db="EMBL/GenBank/DDBJ databases">
        <authorList>
            <person name="Kallberg Y."/>
            <person name="Tangrot J."/>
            <person name="Rosling A."/>
        </authorList>
    </citation>
    <scope>NUCLEOTIDE SEQUENCE</scope>
    <source>
        <strain evidence="1">AZ414A</strain>
    </source>
</reference>
<comment type="caution">
    <text evidence="1">The sequence shown here is derived from an EMBL/GenBank/DDBJ whole genome shotgun (WGS) entry which is preliminary data.</text>
</comment>
<dbReference type="EMBL" id="CAJVPK010000848">
    <property type="protein sequence ID" value="CAG8554109.1"/>
    <property type="molecule type" value="Genomic_DNA"/>
</dbReference>
<evidence type="ECO:0000313" key="2">
    <source>
        <dbReference type="Proteomes" id="UP000789706"/>
    </source>
</evidence>
<organism evidence="1 2">
    <name type="scientific">Diversispora eburnea</name>
    <dbReference type="NCBI Taxonomy" id="1213867"/>
    <lineage>
        <taxon>Eukaryota</taxon>
        <taxon>Fungi</taxon>
        <taxon>Fungi incertae sedis</taxon>
        <taxon>Mucoromycota</taxon>
        <taxon>Glomeromycotina</taxon>
        <taxon>Glomeromycetes</taxon>
        <taxon>Diversisporales</taxon>
        <taxon>Diversisporaceae</taxon>
        <taxon>Diversispora</taxon>
    </lineage>
</organism>
<dbReference type="AlphaFoldDB" id="A0A9N9FR33"/>
<keyword evidence="2" id="KW-1185">Reference proteome</keyword>
<name>A0A9N9FR33_9GLOM</name>
<evidence type="ECO:0000313" key="1">
    <source>
        <dbReference type="EMBL" id="CAG8554109.1"/>
    </source>
</evidence>
<accession>A0A9N9FR33</accession>
<feature type="non-terminal residue" evidence="1">
    <location>
        <position position="217"/>
    </location>
</feature>
<protein>
    <submittedName>
        <fullName evidence="1">9827_t:CDS:1</fullName>
    </submittedName>
</protein>
<proteinExistence type="predicted"/>
<sequence>MDLPIIKVQFPPQVIVEEIVRKQLNNNHQKCKPYKNGPIATYGNISPYTSSHSPSLLNDQSSQNYVNTNEDEFINSINTNKNISLNNYSLYSSLTPLSGQPSPYFNHVNANEDKFISPIAINDNIYSYTSSHSPLTSLLNQPPQNCVNINENEFICSIAAGGNISLNNYSPHSSLIPLSGQPSQYLVPGDFYSVNSKALSSGVYPVSAVQADKEIML</sequence>
<dbReference type="OrthoDB" id="10617219at2759"/>
<gene>
    <name evidence="1" type="ORF">DEBURN_LOCUS7251</name>
</gene>